<reference evidence="3" key="1">
    <citation type="submission" date="2016-10" db="EMBL/GenBank/DDBJ databases">
        <authorList>
            <person name="Varghese N."/>
            <person name="Submissions S."/>
        </authorList>
    </citation>
    <scope>NUCLEOTIDE SEQUENCE [LARGE SCALE GENOMIC DNA]</scope>
    <source>
        <strain evidence="3">ATCC 700689</strain>
    </source>
</reference>
<dbReference type="Gene3D" id="2.30.140.50">
    <property type="entry name" value="Protein of unknown function DUF2790"/>
    <property type="match status" value="1"/>
</dbReference>
<dbReference type="Proteomes" id="UP000182894">
    <property type="component" value="Unassembled WGS sequence"/>
</dbReference>
<name>A0A1G7V4M0_9PSED</name>
<protein>
    <recommendedName>
        <fullName evidence="4">DUF2790 domain-containing protein</fullName>
    </recommendedName>
</protein>
<evidence type="ECO:0008006" key="4">
    <source>
        <dbReference type="Google" id="ProtNLM"/>
    </source>
</evidence>
<dbReference type="InterPro" id="IPR021245">
    <property type="entry name" value="DUF2790"/>
</dbReference>
<evidence type="ECO:0000313" key="3">
    <source>
        <dbReference type="Proteomes" id="UP000182894"/>
    </source>
</evidence>
<gene>
    <name evidence="2" type="ORF">SAMN05216605_102360</name>
</gene>
<dbReference type="EMBL" id="FNCO01000002">
    <property type="protein sequence ID" value="SDG53890.1"/>
    <property type="molecule type" value="Genomic_DNA"/>
</dbReference>
<proteinExistence type="predicted"/>
<evidence type="ECO:0000256" key="1">
    <source>
        <dbReference type="SAM" id="SignalP"/>
    </source>
</evidence>
<dbReference type="Pfam" id="PF10976">
    <property type="entry name" value="DUF2790"/>
    <property type="match status" value="1"/>
</dbReference>
<dbReference type="AlphaFoldDB" id="A0A1G7V4M0"/>
<feature type="signal peptide" evidence="1">
    <location>
        <begin position="1"/>
        <end position="18"/>
    </location>
</feature>
<evidence type="ECO:0000313" key="2">
    <source>
        <dbReference type="EMBL" id="SDG53890.1"/>
    </source>
</evidence>
<dbReference type="STRING" id="89065.SAMN05216605_102360"/>
<keyword evidence="3" id="KW-1185">Reference proteome</keyword>
<dbReference type="OrthoDB" id="6902400at2"/>
<sequence length="92" mass="9885">MKYVLFAALSLASVYASAQESVSSVSDTQVSAQTQRYNQHKGLDVSKVISSTTAQDVQKVDGPVNAQLVYLDSAGVKHTLDYTIQGYGRQNG</sequence>
<organism evidence="2 3">
    <name type="scientific">Pseudomonas abietaniphila</name>
    <dbReference type="NCBI Taxonomy" id="89065"/>
    <lineage>
        <taxon>Bacteria</taxon>
        <taxon>Pseudomonadati</taxon>
        <taxon>Pseudomonadota</taxon>
        <taxon>Gammaproteobacteria</taxon>
        <taxon>Pseudomonadales</taxon>
        <taxon>Pseudomonadaceae</taxon>
        <taxon>Pseudomonas</taxon>
    </lineage>
</organism>
<keyword evidence="1" id="KW-0732">Signal</keyword>
<feature type="chain" id="PRO_5010281496" description="DUF2790 domain-containing protein" evidence="1">
    <location>
        <begin position="19"/>
        <end position="92"/>
    </location>
</feature>
<accession>A0A1G7V4M0</accession>
<dbReference type="RefSeq" id="WP_074750729.1">
    <property type="nucleotide sequence ID" value="NZ_FNCO01000002.1"/>
</dbReference>